<dbReference type="KEGG" id="cmb:CSW64_10015"/>
<dbReference type="Pfam" id="PF01497">
    <property type="entry name" value="Peripla_BP_2"/>
    <property type="match status" value="1"/>
</dbReference>
<protein>
    <submittedName>
        <fullName evidence="3">Iron ABC transporter substrate-binding protein</fullName>
    </submittedName>
</protein>
<dbReference type="PANTHER" id="PTHR30535:SF34">
    <property type="entry name" value="MOLYBDATE-BINDING PROTEIN MOLA"/>
    <property type="match status" value="1"/>
</dbReference>
<gene>
    <name evidence="3" type="ORF">CSW64_10015</name>
</gene>
<organism evidence="3 4">
    <name type="scientific">Caulobacter mirabilis</name>
    <dbReference type="NCBI Taxonomy" id="69666"/>
    <lineage>
        <taxon>Bacteria</taxon>
        <taxon>Pseudomonadati</taxon>
        <taxon>Pseudomonadota</taxon>
        <taxon>Alphaproteobacteria</taxon>
        <taxon>Caulobacterales</taxon>
        <taxon>Caulobacteraceae</taxon>
        <taxon>Caulobacter</taxon>
    </lineage>
</organism>
<evidence type="ECO:0000313" key="4">
    <source>
        <dbReference type="Proteomes" id="UP000228945"/>
    </source>
</evidence>
<sequence length="268" mass="28285">MPAPLRYAVALAAGLALAGPASASPRVMSLDSCADQYVVALSPREAIVGVSARADDPDSYMHAQAKGLPIRRATTETVLSLKPDVVVRYWGGDARIGEALDRRGIKVVRIEDATDFATVRANVRGVAAALGQQPRGEALIADMDARLARSKDAWGGRKALYLTPSGYTSGGGTLMDAMLRAAGLTNLVSGAAWEPIPLETLVRDTPAAFVLGFFKDVSTAMTRWGPGRHQALRKRLEGRTVASLPGSMIGCPAWFIGEGVETIAEAAR</sequence>
<proteinExistence type="predicted"/>
<feature type="signal peptide" evidence="1">
    <location>
        <begin position="1"/>
        <end position="23"/>
    </location>
</feature>
<evidence type="ECO:0000313" key="3">
    <source>
        <dbReference type="EMBL" id="ATQ42721.1"/>
    </source>
</evidence>
<dbReference type="InterPro" id="IPR002491">
    <property type="entry name" value="ABC_transptr_periplasmic_BD"/>
</dbReference>
<dbReference type="EMBL" id="CP024201">
    <property type="protein sequence ID" value="ATQ42721.1"/>
    <property type="molecule type" value="Genomic_DNA"/>
</dbReference>
<keyword evidence="1" id="KW-0732">Signal</keyword>
<dbReference type="RefSeq" id="WP_099621975.1">
    <property type="nucleotide sequence ID" value="NZ_CP024201.1"/>
</dbReference>
<dbReference type="PANTHER" id="PTHR30535">
    <property type="entry name" value="VITAMIN B12-BINDING PROTEIN"/>
    <property type="match status" value="1"/>
</dbReference>
<feature type="domain" description="Fe/B12 periplasmic-binding" evidence="2">
    <location>
        <begin position="26"/>
        <end position="268"/>
    </location>
</feature>
<dbReference type="AlphaFoldDB" id="A0A2D2AXM1"/>
<dbReference type="SUPFAM" id="SSF53807">
    <property type="entry name" value="Helical backbone' metal receptor"/>
    <property type="match status" value="1"/>
</dbReference>
<reference evidence="3 4" key="1">
    <citation type="submission" date="2017-10" db="EMBL/GenBank/DDBJ databases">
        <title>Genome sequence of Caulobacter mirabilis FWC38.</title>
        <authorList>
            <person name="Fiebig A."/>
            <person name="Crosson S."/>
        </authorList>
    </citation>
    <scope>NUCLEOTIDE SEQUENCE [LARGE SCALE GENOMIC DNA]</scope>
    <source>
        <strain evidence="3 4">FWC 38</strain>
    </source>
</reference>
<dbReference type="PROSITE" id="PS50983">
    <property type="entry name" value="FE_B12_PBP"/>
    <property type="match status" value="1"/>
</dbReference>
<evidence type="ECO:0000256" key="1">
    <source>
        <dbReference type="SAM" id="SignalP"/>
    </source>
</evidence>
<dbReference type="InterPro" id="IPR050902">
    <property type="entry name" value="ABC_Transporter_SBP"/>
</dbReference>
<dbReference type="Proteomes" id="UP000228945">
    <property type="component" value="Chromosome"/>
</dbReference>
<name>A0A2D2AXM1_9CAUL</name>
<keyword evidence="4" id="KW-1185">Reference proteome</keyword>
<accession>A0A2D2AXM1</accession>
<dbReference type="Gene3D" id="3.40.50.1980">
    <property type="entry name" value="Nitrogenase molybdenum iron protein domain"/>
    <property type="match status" value="2"/>
</dbReference>
<dbReference type="OrthoDB" id="1632039at2"/>
<feature type="chain" id="PRO_5013837284" evidence="1">
    <location>
        <begin position="24"/>
        <end position="268"/>
    </location>
</feature>
<evidence type="ECO:0000259" key="2">
    <source>
        <dbReference type="PROSITE" id="PS50983"/>
    </source>
</evidence>